<keyword evidence="5" id="KW-0472">Membrane</keyword>
<dbReference type="Proteomes" id="UP001652628">
    <property type="component" value="Chromosome 3"/>
</dbReference>
<accession>A0AB39ZE30</accession>
<feature type="region of interest" description="Disordered" evidence="4">
    <location>
        <begin position="100"/>
        <end position="121"/>
    </location>
</feature>
<evidence type="ECO:0000259" key="6">
    <source>
        <dbReference type="SMART" id="SM00701"/>
    </source>
</evidence>
<feature type="domain" description="Peptidoglycan recognition protein family" evidence="6">
    <location>
        <begin position="163"/>
        <end position="298"/>
    </location>
</feature>
<keyword evidence="3" id="KW-0391">Immunity</keyword>
<keyword evidence="5" id="KW-0812">Transmembrane</keyword>
<keyword evidence="5" id="KW-1133">Transmembrane helix</keyword>
<name>A0AB39ZE30_DROSZ</name>
<dbReference type="GO" id="GO:0008270">
    <property type="term" value="F:zinc ion binding"/>
    <property type="evidence" value="ECO:0007669"/>
    <property type="project" value="InterPro"/>
</dbReference>
<comment type="similarity">
    <text evidence="1">Belongs to the N-acetylmuramoyl-L-alanine amidase 2 family.</text>
</comment>
<dbReference type="GeneID" id="108011454"/>
<dbReference type="PANTHER" id="PTHR11022">
    <property type="entry name" value="PEPTIDOGLYCAN RECOGNITION PROTEIN"/>
    <property type="match status" value="1"/>
</dbReference>
<dbReference type="InterPro" id="IPR006619">
    <property type="entry name" value="PGRP_domain_met/bac"/>
</dbReference>
<sequence length="318" mass="35366">MFVSAHSLRAISKYYAHQDESSLDKLCHWINQMHTFILAKLHNVLFALYFGTIARRSPSPAGISRSSYGSAGSAENIRIRVEEDCGVSESTPLLAAAQRSIKSPTSSATSSSSSSPSSGNSILTKDCLNWRSVGFLVMCASALALAVYLLWKQTQMPDFGYQLSLVEHDIWSDADFQGQGTLLDTINVIFTHTESTECREDCPEVIHKLQKSLLEELPYNFLIAGDCQAFEACGWQYTSNFSRELPGNSSLVMAFVGNFSRKAPSICQLKTAQALILESLKRRKLQPEYELYVEGSNTEALQQELSQWPHYAGHQKTK</sequence>
<dbReference type="AlphaFoldDB" id="A0AB39ZE30"/>
<dbReference type="SUPFAM" id="SSF55846">
    <property type="entry name" value="N-acetylmuramoyl-L-alanine amidase-like"/>
    <property type="match status" value="1"/>
</dbReference>
<evidence type="ECO:0000313" key="7">
    <source>
        <dbReference type="Proteomes" id="UP001652628"/>
    </source>
</evidence>
<dbReference type="PANTHER" id="PTHR11022:SF73">
    <property type="entry name" value="PEPTIDOGLYCAN-RECOGNITION PROTEIN LD"/>
    <property type="match status" value="1"/>
</dbReference>
<dbReference type="GO" id="GO:0009253">
    <property type="term" value="P:peptidoglycan catabolic process"/>
    <property type="evidence" value="ECO:0007669"/>
    <property type="project" value="InterPro"/>
</dbReference>
<dbReference type="InterPro" id="IPR036505">
    <property type="entry name" value="Amidase/PGRP_sf"/>
</dbReference>
<dbReference type="SMART" id="SM00701">
    <property type="entry name" value="PGRP"/>
    <property type="match status" value="1"/>
</dbReference>
<keyword evidence="2" id="KW-0399">Innate immunity</keyword>
<keyword evidence="7" id="KW-1185">Reference proteome</keyword>
<feature type="transmembrane region" description="Helical" evidence="5">
    <location>
        <begin position="130"/>
        <end position="151"/>
    </location>
</feature>
<evidence type="ECO:0000256" key="3">
    <source>
        <dbReference type="ARBA" id="ARBA00022859"/>
    </source>
</evidence>
<dbReference type="GO" id="GO:0008745">
    <property type="term" value="F:N-acetylmuramoyl-L-alanine amidase activity"/>
    <property type="evidence" value="ECO:0007669"/>
    <property type="project" value="InterPro"/>
</dbReference>
<evidence type="ECO:0000256" key="2">
    <source>
        <dbReference type="ARBA" id="ARBA00022588"/>
    </source>
</evidence>
<reference evidence="8" key="1">
    <citation type="submission" date="2025-08" db="UniProtKB">
        <authorList>
            <consortium name="RefSeq"/>
        </authorList>
    </citation>
    <scope>IDENTIFICATION</scope>
</reference>
<evidence type="ECO:0000256" key="5">
    <source>
        <dbReference type="SAM" id="Phobius"/>
    </source>
</evidence>
<evidence type="ECO:0000256" key="1">
    <source>
        <dbReference type="ARBA" id="ARBA00007553"/>
    </source>
</evidence>
<feature type="compositionally biased region" description="Low complexity" evidence="4">
    <location>
        <begin position="103"/>
        <end position="118"/>
    </location>
</feature>
<dbReference type="Gene3D" id="3.40.80.10">
    <property type="entry name" value="Peptidoglycan recognition protein-like"/>
    <property type="match status" value="1"/>
</dbReference>
<protein>
    <submittedName>
        <fullName evidence="8">Peptidoglycan-recognition protein LD isoform X1</fullName>
    </submittedName>
</protein>
<organism evidence="7 8">
    <name type="scientific">Drosophila suzukii</name>
    <name type="common">Spotted-wing drosophila fruit fly</name>
    <dbReference type="NCBI Taxonomy" id="28584"/>
    <lineage>
        <taxon>Eukaryota</taxon>
        <taxon>Metazoa</taxon>
        <taxon>Ecdysozoa</taxon>
        <taxon>Arthropoda</taxon>
        <taxon>Hexapoda</taxon>
        <taxon>Insecta</taxon>
        <taxon>Pterygota</taxon>
        <taxon>Neoptera</taxon>
        <taxon>Endopterygota</taxon>
        <taxon>Diptera</taxon>
        <taxon>Brachycera</taxon>
        <taxon>Muscomorpha</taxon>
        <taxon>Ephydroidea</taxon>
        <taxon>Drosophilidae</taxon>
        <taxon>Drosophila</taxon>
        <taxon>Sophophora</taxon>
    </lineage>
</organism>
<dbReference type="GO" id="GO:0045087">
    <property type="term" value="P:innate immune response"/>
    <property type="evidence" value="ECO:0007669"/>
    <property type="project" value="UniProtKB-KW"/>
</dbReference>
<proteinExistence type="inferred from homology"/>
<gene>
    <name evidence="8" type="primary">PGRP-LD</name>
</gene>
<evidence type="ECO:0000256" key="4">
    <source>
        <dbReference type="SAM" id="MobiDB-lite"/>
    </source>
</evidence>
<dbReference type="CDD" id="cd06583">
    <property type="entry name" value="PGRP"/>
    <property type="match status" value="1"/>
</dbReference>
<dbReference type="InterPro" id="IPR015510">
    <property type="entry name" value="PGRP"/>
</dbReference>
<dbReference type="InterPro" id="IPR002502">
    <property type="entry name" value="Amidase_domain"/>
</dbReference>
<dbReference type="RefSeq" id="XP_016932087.3">
    <property type="nucleotide sequence ID" value="XM_017076598.4"/>
</dbReference>
<evidence type="ECO:0000313" key="8">
    <source>
        <dbReference type="RefSeq" id="XP_016932087.3"/>
    </source>
</evidence>